<keyword evidence="3" id="KW-1185">Reference proteome</keyword>
<reference evidence="2 3" key="1">
    <citation type="submission" date="2024-01" db="EMBL/GenBank/DDBJ databases">
        <title>The genomes of 5 underutilized Papilionoideae crops provide insights into root nodulation and disease resistanc.</title>
        <authorList>
            <person name="Yuan L."/>
        </authorList>
    </citation>
    <scope>NUCLEOTIDE SEQUENCE [LARGE SCALE GENOMIC DNA]</scope>
    <source>
        <strain evidence="2">ZHUSHIDOU_FW_LH</strain>
        <tissue evidence="2">Leaf</tissue>
    </source>
</reference>
<feature type="compositionally biased region" description="Polar residues" evidence="1">
    <location>
        <begin position="115"/>
        <end position="136"/>
    </location>
</feature>
<feature type="compositionally biased region" description="Basic and acidic residues" evidence="1">
    <location>
        <begin position="46"/>
        <end position="57"/>
    </location>
</feature>
<feature type="compositionally biased region" description="Polar residues" evidence="1">
    <location>
        <begin position="158"/>
        <end position="180"/>
    </location>
</feature>
<proteinExistence type="predicted"/>
<organism evidence="2 3">
    <name type="scientific">Crotalaria pallida</name>
    <name type="common">Smooth rattlebox</name>
    <name type="synonym">Crotalaria striata</name>
    <dbReference type="NCBI Taxonomy" id="3830"/>
    <lineage>
        <taxon>Eukaryota</taxon>
        <taxon>Viridiplantae</taxon>
        <taxon>Streptophyta</taxon>
        <taxon>Embryophyta</taxon>
        <taxon>Tracheophyta</taxon>
        <taxon>Spermatophyta</taxon>
        <taxon>Magnoliopsida</taxon>
        <taxon>eudicotyledons</taxon>
        <taxon>Gunneridae</taxon>
        <taxon>Pentapetalae</taxon>
        <taxon>rosids</taxon>
        <taxon>fabids</taxon>
        <taxon>Fabales</taxon>
        <taxon>Fabaceae</taxon>
        <taxon>Papilionoideae</taxon>
        <taxon>50 kb inversion clade</taxon>
        <taxon>genistoids sensu lato</taxon>
        <taxon>core genistoids</taxon>
        <taxon>Crotalarieae</taxon>
        <taxon>Crotalaria</taxon>
    </lineage>
</organism>
<evidence type="ECO:0000313" key="2">
    <source>
        <dbReference type="EMBL" id="KAK7290865.1"/>
    </source>
</evidence>
<dbReference type="Proteomes" id="UP001372338">
    <property type="component" value="Unassembled WGS sequence"/>
</dbReference>
<evidence type="ECO:0000256" key="1">
    <source>
        <dbReference type="SAM" id="MobiDB-lite"/>
    </source>
</evidence>
<feature type="compositionally biased region" description="Low complexity" evidence="1">
    <location>
        <begin position="198"/>
        <end position="227"/>
    </location>
</feature>
<feature type="region of interest" description="Disordered" evidence="1">
    <location>
        <begin position="1"/>
        <end position="57"/>
    </location>
</feature>
<dbReference type="AlphaFoldDB" id="A0AAN9J281"/>
<feature type="compositionally biased region" description="Polar residues" evidence="1">
    <location>
        <begin position="28"/>
        <end position="37"/>
    </location>
</feature>
<sequence>MVFSSLKQPEVVPPKPPDDGGGGGSQPRHSTGVSPVTESAVVVTEPSKEDDTLRTNHEYGVNELNKNLQHDSITHGDWMVVDRKKFKKKSPSGAKDQEIIKGDIENRFGILANSESSHVQEQSMKNVTNKSGSHSKGATPKIKWVRKRSRNNEVKIHNQGSPSQPTIDTLASNGPNNSIKAQIARKEPHSKGKATVGFSSATTKPSSSSVLSTSLNTTSSPSSSKPNFKSAMNIEWVAGNRFCFTDDDEDEDSVLKPPNAHLPPRLQEAATAIASGSDSMRETKFLDSVTSVAPKDIKDPP</sequence>
<accession>A0AAN9J281</accession>
<protein>
    <submittedName>
        <fullName evidence="2">Uncharacterized protein</fullName>
    </submittedName>
</protein>
<evidence type="ECO:0000313" key="3">
    <source>
        <dbReference type="Proteomes" id="UP001372338"/>
    </source>
</evidence>
<name>A0AAN9J281_CROPI</name>
<comment type="caution">
    <text evidence="2">The sequence shown here is derived from an EMBL/GenBank/DDBJ whole genome shotgun (WGS) entry which is preliminary data.</text>
</comment>
<feature type="region of interest" description="Disordered" evidence="1">
    <location>
        <begin position="115"/>
        <end position="227"/>
    </location>
</feature>
<gene>
    <name evidence="2" type="ORF">RIF29_05603</name>
</gene>
<dbReference type="EMBL" id="JAYWIO010000001">
    <property type="protein sequence ID" value="KAK7290865.1"/>
    <property type="molecule type" value="Genomic_DNA"/>
</dbReference>